<evidence type="ECO:0000313" key="2">
    <source>
        <dbReference type="Proteomes" id="UP000744980"/>
    </source>
</evidence>
<feature type="non-terminal residue" evidence="1">
    <location>
        <position position="1"/>
    </location>
</feature>
<accession>A0AAW4FYI8</accession>
<dbReference type="AlphaFoldDB" id="A0AAW4FYI8"/>
<name>A0AAW4FYI8_9HYPH</name>
<protein>
    <submittedName>
        <fullName evidence="1">Porin</fullName>
    </submittedName>
</protein>
<dbReference type="EMBL" id="WXFA01000114">
    <property type="protein sequence ID" value="MBM3096382.1"/>
    <property type="molecule type" value="Genomic_DNA"/>
</dbReference>
<sequence length="39" mass="4526">VTVDYKITEGLATRVSVQYEDEDNGDDQVFGFVRLQRDF</sequence>
<comment type="caution">
    <text evidence="1">The sequence shown here is derived from an EMBL/GenBank/DDBJ whole genome shotgun (WGS) entry which is preliminary data.</text>
</comment>
<keyword evidence="2" id="KW-1185">Reference proteome</keyword>
<reference evidence="1 2" key="1">
    <citation type="submission" date="2020-01" db="EMBL/GenBank/DDBJ databases">
        <title>Draft genome assembly of Ensifer adhaerens T173.</title>
        <authorList>
            <person name="Craig J.E."/>
            <person name="Stinchcombe J.R."/>
        </authorList>
    </citation>
    <scope>NUCLEOTIDE SEQUENCE [LARGE SCALE GENOMIC DNA]</scope>
    <source>
        <strain evidence="1 2">T173</strain>
    </source>
</reference>
<dbReference type="Proteomes" id="UP000744980">
    <property type="component" value="Unassembled WGS sequence"/>
</dbReference>
<organism evidence="1 2">
    <name type="scientific">Ensifer canadensis</name>
    <dbReference type="NCBI Taxonomy" id="555315"/>
    <lineage>
        <taxon>Bacteria</taxon>
        <taxon>Pseudomonadati</taxon>
        <taxon>Pseudomonadota</taxon>
        <taxon>Alphaproteobacteria</taxon>
        <taxon>Hyphomicrobiales</taxon>
        <taxon>Rhizobiaceae</taxon>
        <taxon>Sinorhizobium/Ensifer group</taxon>
        <taxon>Ensifer</taxon>
    </lineage>
</organism>
<evidence type="ECO:0000313" key="1">
    <source>
        <dbReference type="EMBL" id="MBM3096382.1"/>
    </source>
</evidence>
<proteinExistence type="predicted"/>
<gene>
    <name evidence="1" type="ORF">GFB56_37835</name>
</gene>